<keyword evidence="3" id="KW-1185">Reference proteome</keyword>
<dbReference type="SUPFAM" id="SSF55073">
    <property type="entry name" value="Nucleotide cyclase"/>
    <property type="match status" value="1"/>
</dbReference>
<dbReference type="PROSITE" id="PS50125">
    <property type="entry name" value="GUANYLATE_CYCLASE_2"/>
    <property type="match status" value="1"/>
</dbReference>
<accession>A0ABU3IAT0</accession>
<sequence>MRATEDSNESQFNEGHSTADAYQKELLGGRPSLTAHDLATETETPLSRVKAYWVAMGFEPPEPDHVQFTPEDLRAYQRWTDLIESGKIDLPTGLSLVRAQSHITDRLTLWQSEALIADVARRHTLDDTTARLMVMDKFREFFEFFEDELIYSWRRQLNSLIHRLDQEVGHRGMEHERDHFPLIRTLGFVDMVSYTSNSVKLPSQDLVGLIDKFETVCRMAIPSAGGRLVKTIGDAAFYIADDLHTGLNVVTNLVEEINSSGQLLPVRASVVQGSVFSRSGDVFGPSVNLASRLVDVAPVGQILTDATTASHIANGEAGQQYEVQAAKEADLRGVGRVVPFLVTTKTSDKWEEMEPNEN</sequence>
<evidence type="ECO:0000313" key="2">
    <source>
        <dbReference type="EMBL" id="MDT3767328.1"/>
    </source>
</evidence>
<comment type="caution">
    <text evidence="2">The sequence shown here is derived from an EMBL/GenBank/DDBJ whole genome shotgun (WGS) entry which is preliminary data.</text>
</comment>
<keyword evidence="2" id="KW-0456">Lyase</keyword>
<reference evidence="2 3" key="1">
    <citation type="submission" date="2023-06" db="EMBL/GenBank/DDBJ databases">
        <title>Draft genome sequence of Gleimia hominis type strain CCUG 57540T.</title>
        <authorList>
            <person name="Salva-Serra F."/>
            <person name="Cardew S."/>
            <person name="Jensie Markopoulos S."/>
            <person name="Ohlen M."/>
            <person name="Inganas E."/>
            <person name="Svensson-Stadler L."/>
            <person name="Moore E.R.B."/>
        </authorList>
    </citation>
    <scope>NUCLEOTIDE SEQUENCE [LARGE SCALE GENOMIC DNA]</scope>
    <source>
        <strain evidence="2 3">CCUG 57540</strain>
    </source>
</reference>
<evidence type="ECO:0000259" key="1">
    <source>
        <dbReference type="PROSITE" id="PS50125"/>
    </source>
</evidence>
<dbReference type="Pfam" id="PF00211">
    <property type="entry name" value="Guanylate_cyc"/>
    <property type="match status" value="1"/>
</dbReference>
<dbReference type="InterPro" id="IPR001054">
    <property type="entry name" value="A/G_cyclase"/>
</dbReference>
<dbReference type="Proteomes" id="UP001247542">
    <property type="component" value="Unassembled WGS sequence"/>
</dbReference>
<gene>
    <name evidence="2" type="ORF">QS713_04515</name>
</gene>
<dbReference type="EMBL" id="JASXSX010000001">
    <property type="protein sequence ID" value="MDT3767328.1"/>
    <property type="molecule type" value="Genomic_DNA"/>
</dbReference>
<protein>
    <submittedName>
        <fullName evidence="2">Adenylate/guanylate cyclase domain-containing protein</fullName>
        <ecNumber evidence="2">4.6.1.-</ecNumber>
    </submittedName>
</protein>
<evidence type="ECO:0000313" key="3">
    <source>
        <dbReference type="Proteomes" id="UP001247542"/>
    </source>
</evidence>
<organism evidence="2 3">
    <name type="scientific">Gleimia hominis</name>
    <dbReference type="NCBI Taxonomy" id="595468"/>
    <lineage>
        <taxon>Bacteria</taxon>
        <taxon>Bacillati</taxon>
        <taxon>Actinomycetota</taxon>
        <taxon>Actinomycetes</taxon>
        <taxon>Actinomycetales</taxon>
        <taxon>Actinomycetaceae</taxon>
        <taxon>Gleimia</taxon>
    </lineage>
</organism>
<name>A0ABU3IAT0_9ACTO</name>
<proteinExistence type="predicted"/>
<dbReference type="GO" id="GO:0016829">
    <property type="term" value="F:lyase activity"/>
    <property type="evidence" value="ECO:0007669"/>
    <property type="project" value="UniProtKB-KW"/>
</dbReference>
<feature type="domain" description="Guanylate cyclase" evidence="1">
    <location>
        <begin position="185"/>
        <end position="294"/>
    </location>
</feature>
<dbReference type="RefSeq" id="WP_313272768.1">
    <property type="nucleotide sequence ID" value="NZ_JASXSX010000001.1"/>
</dbReference>
<dbReference type="Gene3D" id="3.30.70.1230">
    <property type="entry name" value="Nucleotide cyclase"/>
    <property type="match status" value="1"/>
</dbReference>
<dbReference type="CDD" id="cd07302">
    <property type="entry name" value="CHD"/>
    <property type="match status" value="1"/>
</dbReference>
<dbReference type="InterPro" id="IPR029787">
    <property type="entry name" value="Nucleotide_cyclase"/>
</dbReference>
<dbReference type="EC" id="4.6.1.-" evidence="2"/>